<accession>A0A4P9WC36</accession>
<gene>
    <name evidence="1" type="ORF">BDK51DRAFT_47226</name>
</gene>
<dbReference type="EMBL" id="KZ996228">
    <property type="protein sequence ID" value="RKO89205.1"/>
    <property type="molecule type" value="Genomic_DNA"/>
</dbReference>
<evidence type="ECO:0000313" key="1">
    <source>
        <dbReference type="EMBL" id="RKO89205.1"/>
    </source>
</evidence>
<dbReference type="AlphaFoldDB" id="A0A4P9WC36"/>
<keyword evidence="2" id="KW-1185">Reference proteome</keyword>
<evidence type="ECO:0000313" key="2">
    <source>
        <dbReference type="Proteomes" id="UP000269721"/>
    </source>
</evidence>
<reference evidence="2" key="1">
    <citation type="journal article" date="2018" name="Nat. Microbiol.">
        <title>Leveraging single-cell genomics to expand the fungal tree of life.</title>
        <authorList>
            <person name="Ahrendt S.R."/>
            <person name="Quandt C.A."/>
            <person name="Ciobanu D."/>
            <person name="Clum A."/>
            <person name="Salamov A."/>
            <person name="Andreopoulos B."/>
            <person name="Cheng J.F."/>
            <person name="Woyke T."/>
            <person name="Pelin A."/>
            <person name="Henrissat B."/>
            <person name="Reynolds N.K."/>
            <person name="Benny G.L."/>
            <person name="Smith M.E."/>
            <person name="James T.Y."/>
            <person name="Grigoriev I.V."/>
        </authorList>
    </citation>
    <scope>NUCLEOTIDE SEQUENCE [LARGE SCALE GENOMIC DNA]</scope>
</reference>
<organism evidence="1 2">
    <name type="scientific">Blyttiomyces helicus</name>
    <dbReference type="NCBI Taxonomy" id="388810"/>
    <lineage>
        <taxon>Eukaryota</taxon>
        <taxon>Fungi</taxon>
        <taxon>Fungi incertae sedis</taxon>
        <taxon>Chytridiomycota</taxon>
        <taxon>Chytridiomycota incertae sedis</taxon>
        <taxon>Chytridiomycetes</taxon>
        <taxon>Chytridiomycetes incertae sedis</taxon>
        <taxon>Blyttiomyces</taxon>
    </lineage>
</organism>
<sequence length="213" mass="22516">MVTGTEAKIHTGGGTHSANTPPLPCVSLSAAKTIAFLLVRLREAGLRGVGGERKGAVWVRVRVAGCAQGASSGSRICWSRVRQRAGMGSDLIALGGGIAVVRVVSKEDVASVDTISTFEQIIASPPLSPVPLFLPATLTPTPFVPSYHPSILNEITVLFDASPGVHPASFTRWFRSVWRNWVTDTPDEACVVGFALFNGAADEGREGKYRGAF</sequence>
<proteinExistence type="predicted"/>
<protein>
    <submittedName>
        <fullName evidence="1">Uncharacterized protein</fullName>
    </submittedName>
</protein>
<dbReference type="Proteomes" id="UP000269721">
    <property type="component" value="Unassembled WGS sequence"/>
</dbReference>
<name>A0A4P9WC36_9FUNG</name>